<sequence precursor="true">MKRTFLYVGCIAGAVLLLLGSCSDNMFEDVNTSPKGKAEAIKLRSMANEDEKEKYLIQFAEVLSKATYARKDVREFQ</sequence>
<dbReference type="EMBL" id="NSLJ01000004">
    <property type="protein sequence ID" value="PDP44740.1"/>
    <property type="molecule type" value="Genomic_DNA"/>
</dbReference>
<dbReference type="PROSITE" id="PS51257">
    <property type="entry name" value="PROKAR_LIPOPROTEIN"/>
    <property type="match status" value="1"/>
</dbReference>
<dbReference type="RefSeq" id="WP_046825460.1">
    <property type="nucleotide sequence ID" value="NZ_CAJPTF010000034.1"/>
</dbReference>
<evidence type="ECO:0000313" key="5">
    <source>
        <dbReference type="Proteomes" id="UP000219259"/>
    </source>
</evidence>
<evidence type="ECO:0000256" key="1">
    <source>
        <dbReference type="SAM" id="SignalP"/>
    </source>
</evidence>
<evidence type="ECO:0000313" key="3">
    <source>
        <dbReference type="EMBL" id="SCQ24607.1"/>
    </source>
</evidence>
<keyword evidence="1" id="KW-0732">Signal</keyword>
<gene>
    <name evidence="2" type="ORF">CLI86_02380</name>
    <name evidence="3" type="ORF">TFUB20_02584</name>
</gene>
<reference evidence="3 4" key="1">
    <citation type="submission" date="2016-09" db="EMBL/GenBank/DDBJ databases">
        <authorList>
            <person name="Capua I."/>
            <person name="De Benedictis P."/>
            <person name="Joannis T."/>
            <person name="Lombin L.H."/>
            <person name="Cattoli G."/>
        </authorList>
    </citation>
    <scope>NUCLEOTIDE SEQUENCE [LARGE SCALE GENOMIC DNA]</scope>
    <source>
        <strain evidence="3 4">UB20</strain>
    </source>
</reference>
<dbReference type="AlphaFoldDB" id="A0A1D3UWU5"/>
<dbReference type="Proteomes" id="UP000182057">
    <property type="component" value="Unassembled WGS sequence"/>
</dbReference>
<evidence type="ECO:0000313" key="2">
    <source>
        <dbReference type="EMBL" id="PDP44740.1"/>
    </source>
</evidence>
<proteinExistence type="predicted"/>
<feature type="chain" id="PRO_5014267227" description="RagB/SusD family nutrient uptake outer membrane protein" evidence="1">
    <location>
        <begin position="27"/>
        <end position="77"/>
    </location>
</feature>
<dbReference type="OrthoDB" id="644302at2"/>
<dbReference type="Proteomes" id="UP000219259">
    <property type="component" value="Unassembled WGS sequence"/>
</dbReference>
<evidence type="ECO:0000313" key="4">
    <source>
        <dbReference type="Proteomes" id="UP000182057"/>
    </source>
</evidence>
<feature type="signal peptide" evidence="1">
    <location>
        <begin position="1"/>
        <end position="26"/>
    </location>
</feature>
<reference evidence="2 5" key="2">
    <citation type="submission" date="2017-09" db="EMBL/GenBank/DDBJ databases">
        <title>Phase variable restriction modification systems are present in the genome sequences of periodontal pathogens Prevotella intermedia, Tannerella forsythia and Porphyromonas gingivalis.</title>
        <authorList>
            <person name="Haigh R.D."/>
            <person name="Crawford L."/>
            <person name="Ralph J."/>
            <person name="Wanford J."/>
            <person name="Vartoukian S.R."/>
            <person name="Hijazib K."/>
            <person name="Wade W."/>
            <person name="Oggioni M.R."/>
        </authorList>
    </citation>
    <scope>NUCLEOTIDE SEQUENCE [LARGE SCALE GENOMIC DNA]</scope>
    <source>
        <strain evidence="2 5">WW11663</strain>
    </source>
</reference>
<organism evidence="3 4">
    <name type="scientific">Tannerella forsythia</name>
    <name type="common">Bacteroides forsythus</name>
    <dbReference type="NCBI Taxonomy" id="28112"/>
    <lineage>
        <taxon>Bacteria</taxon>
        <taxon>Pseudomonadati</taxon>
        <taxon>Bacteroidota</taxon>
        <taxon>Bacteroidia</taxon>
        <taxon>Bacteroidales</taxon>
        <taxon>Tannerellaceae</taxon>
        <taxon>Tannerella</taxon>
    </lineage>
</organism>
<name>A0A1D3UWU5_TANFO</name>
<protein>
    <recommendedName>
        <fullName evidence="6">RagB/SusD family nutrient uptake outer membrane protein</fullName>
    </recommendedName>
</protein>
<evidence type="ECO:0008006" key="6">
    <source>
        <dbReference type="Google" id="ProtNLM"/>
    </source>
</evidence>
<dbReference type="EMBL" id="FMMM01000082">
    <property type="protein sequence ID" value="SCQ24607.1"/>
    <property type="molecule type" value="Genomic_DNA"/>
</dbReference>
<accession>A0A1D3UWU5</accession>